<sequence>MRSLFSRILALGATGGRGKRVKERITFNECCGGRACDSACRSASHRDRVKADVLRLRL</sequence>
<organism evidence="1 2">
    <name type="scientific">Actinocorallia libanotica</name>
    <dbReference type="NCBI Taxonomy" id="46162"/>
    <lineage>
        <taxon>Bacteria</taxon>
        <taxon>Bacillati</taxon>
        <taxon>Actinomycetota</taxon>
        <taxon>Actinomycetes</taxon>
        <taxon>Streptosporangiales</taxon>
        <taxon>Thermomonosporaceae</taxon>
        <taxon>Actinocorallia</taxon>
    </lineage>
</organism>
<name>A0ABN1RFA9_9ACTN</name>
<reference evidence="1 2" key="1">
    <citation type="journal article" date="2019" name="Int. J. Syst. Evol. Microbiol.">
        <title>The Global Catalogue of Microorganisms (GCM) 10K type strain sequencing project: providing services to taxonomists for standard genome sequencing and annotation.</title>
        <authorList>
            <consortium name="The Broad Institute Genomics Platform"/>
            <consortium name="The Broad Institute Genome Sequencing Center for Infectious Disease"/>
            <person name="Wu L."/>
            <person name="Ma J."/>
        </authorList>
    </citation>
    <scope>NUCLEOTIDE SEQUENCE [LARGE SCALE GENOMIC DNA]</scope>
    <source>
        <strain evidence="1 2">JCM 10696</strain>
    </source>
</reference>
<evidence type="ECO:0000313" key="1">
    <source>
        <dbReference type="EMBL" id="GAA0956141.1"/>
    </source>
</evidence>
<dbReference type="Proteomes" id="UP001500665">
    <property type="component" value="Unassembled WGS sequence"/>
</dbReference>
<keyword evidence="2" id="KW-1185">Reference proteome</keyword>
<accession>A0ABN1RFA9</accession>
<gene>
    <name evidence="1" type="ORF">GCM10009550_41850</name>
</gene>
<dbReference type="RefSeq" id="WP_344242563.1">
    <property type="nucleotide sequence ID" value="NZ_BAAAHH010000017.1"/>
</dbReference>
<protein>
    <submittedName>
        <fullName evidence="1">Uncharacterized protein</fullName>
    </submittedName>
</protein>
<proteinExistence type="predicted"/>
<comment type="caution">
    <text evidence="1">The sequence shown here is derived from an EMBL/GenBank/DDBJ whole genome shotgun (WGS) entry which is preliminary data.</text>
</comment>
<evidence type="ECO:0000313" key="2">
    <source>
        <dbReference type="Proteomes" id="UP001500665"/>
    </source>
</evidence>
<dbReference type="EMBL" id="BAAAHH010000017">
    <property type="protein sequence ID" value="GAA0956141.1"/>
    <property type="molecule type" value="Genomic_DNA"/>
</dbReference>